<evidence type="ECO:0000313" key="4">
    <source>
        <dbReference type="Proteomes" id="UP000494106"/>
    </source>
</evidence>
<protein>
    <recommendedName>
        <fullName evidence="5">Protein quiver</fullName>
    </recommendedName>
</protein>
<keyword evidence="2" id="KW-0732">Signal</keyword>
<evidence type="ECO:0000256" key="2">
    <source>
        <dbReference type="SAM" id="SignalP"/>
    </source>
</evidence>
<evidence type="ECO:0000313" key="3">
    <source>
        <dbReference type="EMBL" id="CAB3253407.1"/>
    </source>
</evidence>
<name>A0A8S1ATM4_ARCPL</name>
<dbReference type="EMBL" id="CADEBC010000561">
    <property type="protein sequence ID" value="CAB3253407.1"/>
    <property type="molecule type" value="Genomic_DNA"/>
</dbReference>
<reference evidence="3 4" key="1">
    <citation type="submission" date="2020-04" db="EMBL/GenBank/DDBJ databases">
        <authorList>
            <person name="Wallbank WR R."/>
            <person name="Pardo Diaz C."/>
            <person name="Kozak K."/>
            <person name="Martin S."/>
            <person name="Jiggins C."/>
            <person name="Moest M."/>
            <person name="Warren A I."/>
            <person name="Byers J.R.P. K."/>
            <person name="Montejo-Kovacevich G."/>
            <person name="Yen C E."/>
        </authorList>
    </citation>
    <scope>NUCLEOTIDE SEQUENCE [LARGE SCALE GENOMIC DNA]</scope>
</reference>
<keyword evidence="1" id="KW-0472">Membrane</keyword>
<gene>
    <name evidence="3" type="ORF">APLA_LOCUS14086</name>
</gene>
<feature type="signal peptide" evidence="2">
    <location>
        <begin position="1"/>
        <end position="17"/>
    </location>
</feature>
<accession>A0A8S1ATM4</accession>
<feature type="chain" id="PRO_5035823578" description="Protein quiver" evidence="2">
    <location>
        <begin position="18"/>
        <end position="156"/>
    </location>
</feature>
<comment type="caution">
    <text evidence="3">The sequence shown here is derived from an EMBL/GenBank/DDBJ whole genome shotgun (WGS) entry which is preliminary data.</text>
</comment>
<feature type="transmembrane region" description="Helical" evidence="1">
    <location>
        <begin position="138"/>
        <end position="155"/>
    </location>
</feature>
<dbReference type="OrthoDB" id="6699478at2759"/>
<keyword evidence="1" id="KW-0812">Transmembrane</keyword>
<organism evidence="3 4">
    <name type="scientific">Arctia plantaginis</name>
    <name type="common">Wood tiger moth</name>
    <name type="synonym">Phalaena plantaginis</name>
    <dbReference type="NCBI Taxonomy" id="874455"/>
    <lineage>
        <taxon>Eukaryota</taxon>
        <taxon>Metazoa</taxon>
        <taxon>Ecdysozoa</taxon>
        <taxon>Arthropoda</taxon>
        <taxon>Hexapoda</taxon>
        <taxon>Insecta</taxon>
        <taxon>Pterygota</taxon>
        <taxon>Neoptera</taxon>
        <taxon>Endopterygota</taxon>
        <taxon>Lepidoptera</taxon>
        <taxon>Glossata</taxon>
        <taxon>Ditrysia</taxon>
        <taxon>Noctuoidea</taxon>
        <taxon>Erebidae</taxon>
        <taxon>Arctiinae</taxon>
        <taxon>Arctia</taxon>
    </lineage>
</organism>
<evidence type="ECO:0008006" key="5">
    <source>
        <dbReference type="Google" id="ProtNLM"/>
    </source>
</evidence>
<evidence type="ECO:0000256" key="1">
    <source>
        <dbReference type="SAM" id="Phobius"/>
    </source>
</evidence>
<keyword evidence="4" id="KW-1185">Reference proteome</keyword>
<dbReference type="AlphaFoldDB" id="A0A8S1ATM4"/>
<sequence>MIILLFSVAALMPHVIAQSCHYQRCIGCQPEQAANVGTPTGCQEGNWVSPAWIVSEAQLPPFPAYPPTIPIEYSCLQMVATPDDTTIANTVDRIRGCIPRPLADSVCQNLVAVQRARAHSNARCYICNGDNCNSVSRIAAPLHIAIFLTLLYVIFS</sequence>
<proteinExistence type="predicted"/>
<dbReference type="Proteomes" id="UP000494106">
    <property type="component" value="Unassembled WGS sequence"/>
</dbReference>
<keyword evidence="1" id="KW-1133">Transmembrane helix</keyword>